<reference evidence="2 3" key="1">
    <citation type="journal article" date="2023" name="Front. Microbiol.">
        <title>Genomic analyses of Burkholderia respiratory isolates indicates two evolutionarily distinct B. anthina clades.</title>
        <authorList>
            <person name="Pham A."/>
            <person name="Volmer J.G."/>
            <person name="Chambers D.C."/>
            <person name="Smith D.J."/>
            <person name="Reid D.W."/>
            <person name="Burr L."/>
            <person name="Wells T.J."/>
        </authorList>
    </citation>
    <scope>NUCLEOTIDE SEQUENCE [LARGE SCALE GENOMIC DNA]</scope>
    <source>
        <strain evidence="2 3">BCCIQ07A</strain>
    </source>
</reference>
<evidence type="ECO:0000313" key="3">
    <source>
        <dbReference type="Proteomes" id="UP001304467"/>
    </source>
</evidence>
<comment type="caution">
    <text evidence="2">The sequence shown here is derived from an EMBL/GenBank/DDBJ whole genome shotgun (WGS) entry which is preliminary data.</text>
</comment>
<dbReference type="Proteomes" id="UP001304467">
    <property type="component" value="Unassembled WGS sequence"/>
</dbReference>
<keyword evidence="1" id="KW-0812">Transmembrane</keyword>
<keyword evidence="3" id="KW-1185">Reference proteome</keyword>
<keyword evidence="1" id="KW-0472">Membrane</keyword>
<feature type="transmembrane region" description="Helical" evidence="1">
    <location>
        <begin position="54"/>
        <end position="77"/>
    </location>
</feature>
<sequence length="412" mass="44543">MPIDFNRVPPRVKVPAAPRVSALVWTILLVLVMGAGAGLTIALWSTDRPANTPWFWFCVAGYPFLAWAFLLFAWLGYGYACRNQAIATNRVSDDAEQACHAMAAIPLTIVGHAWCVSTNDSENSLQQILTGVEGTKSRPSDAVADREVNARWLNLPDIRFYPGNEISEYVRHRSVCTWLLERLIDGLLPQLRALPRGTRLYVELSHQSWLEHEVVGTQILNLLAEQAPALNVEMGASEPALTVFKADAWHDDRDAGSAHLLVAVELRNAISSVLSDGVAEAGVALLVKRSRPESSPMSAGLLLHRPAKGSLASPAATLELAARWGQTPSDRLRTVWTHGLVGDGIGSVRQAAPLPDDACWIALETAVGDCSGAGPWLAVALAAEAARTTGDPQLVLCGEDEELFALVCRKRT</sequence>
<organism evidence="2 3">
    <name type="scientific">Burkholderia anthinoferrum</name>
    <dbReference type="NCBI Taxonomy" id="3090833"/>
    <lineage>
        <taxon>Bacteria</taxon>
        <taxon>Pseudomonadati</taxon>
        <taxon>Pseudomonadota</taxon>
        <taxon>Betaproteobacteria</taxon>
        <taxon>Burkholderiales</taxon>
        <taxon>Burkholderiaceae</taxon>
        <taxon>Burkholderia</taxon>
    </lineage>
</organism>
<evidence type="ECO:0000313" key="2">
    <source>
        <dbReference type="EMBL" id="MEB2579811.1"/>
    </source>
</evidence>
<gene>
    <name evidence="2" type="ORF">SB593_12705</name>
</gene>
<name>A0ABU5WLF5_9BURK</name>
<proteinExistence type="predicted"/>
<evidence type="ECO:0008006" key="4">
    <source>
        <dbReference type="Google" id="ProtNLM"/>
    </source>
</evidence>
<dbReference type="EMBL" id="JAWRLE010000016">
    <property type="protein sequence ID" value="MEB2579811.1"/>
    <property type="molecule type" value="Genomic_DNA"/>
</dbReference>
<protein>
    <recommendedName>
        <fullName evidence="4">Type VI secretion protein</fullName>
    </recommendedName>
</protein>
<feature type="transmembrane region" description="Helical" evidence="1">
    <location>
        <begin position="20"/>
        <end position="42"/>
    </location>
</feature>
<accession>A0ABU5WLF5</accession>
<dbReference type="RefSeq" id="WP_081068165.1">
    <property type="nucleotide sequence ID" value="NZ_JAWRKY010000003.1"/>
</dbReference>
<keyword evidence="1" id="KW-1133">Transmembrane helix</keyword>
<evidence type="ECO:0000256" key="1">
    <source>
        <dbReference type="SAM" id="Phobius"/>
    </source>
</evidence>